<comment type="caution">
    <text evidence="6">The sequence shown here is derived from an EMBL/GenBank/DDBJ whole genome shotgun (WGS) entry which is preliminary data.</text>
</comment>
<dbReference type="GO" id="GO:0000166">
    <property type="term" value="F:nucleotide binding"/>
    <property type="evidence" value="ECO:0007669"/>
    <property type="project" value="InterPro"/>
</dbReference>
<feature type="domain" description="GFO/IDH/MocA-like oxidoreductase" evidence="5">
    <location>
        <begin position="142"/>
        <end position="258"/>
    </location>
</feature>
<dbReference type="RefSeq" id="WP_179565859.1">
    <property type="nucleotide sequence ID" value="NZ_JACBZY010000001.1"/>
</dbReference>
<evidence type="ECO:0000259" key="4">
    <source>
        <dbReference type="Pfam" id="PF01408"/>
    </source>
</evidence>
<keyword evidence="7" id="KW-1185">Reference proteome</keyword>
<name>A0A852YMH0_9MICO</name>
<evidence type="ECO:0000256" key="2">
    <source>
        <dbReference type="ARBA" id="ARBA00023002"/>
    </source>
</evidence>
<dbReference type="Pfam" id="PF22725">
    <property type="entry name" value="GFO_IDH_MocA_C3"/>
    <property type="match status" value="1"/>
</dbReference>
<keyword evidence="3" id="KW-0520">NAD</keyword>
<evidence type="ECO:0000313" key="6">
    <source>
        <dbReference type="EMBL" id="NYG98425.1"/>
    </source>
</evidence>
<dbReference type="Gene3D" id="3.30.360.10">
    <property type="entry name" value="Dihydrodipicolinate Reductase, domain 2"/>
    <property type="match status" value="1"/>
</dbReference>
<dbReference type="InterPro" id="IPR055170">
    <property type="entry name" value="GFO_IDH_MocA-like_dom"/>
</dbReference>
<evidence type="ECO:0000313" key="7">
    <source>
        <dbReference type="Proteomes" id="UP000553888"/>
    </source>
</evidence>
<dbReference type="SUPFAM" id="SSF55347">
    <property type="entry name" value="Glyceraldehyde-3-phosphate dehydrogenase-like, C-terminal domain"/>
    <property type="match status" value="1"/>
</dbReference>
<proteinExistence type="inferred from homology"/>
<gene>
    <name evidence="6" type="ORF">BJ979_001051</name>
</gene>
<evidence type="ECO:0000256" key="3">
    <source>
        <dbReference type="ARBA" id="ARBA00023027"/>
    </source>
</evidence>
<dbReference type="InterPro" id="IPR050984">
    <property type="entry name" value="Gfo/Idh/MocA_domain"/>
</dbReference>
<evidence type="ECO:0000259" key="5">
    <source>
        <dbReference type="Pfam" id="PF22725"/>
    </source>
</evidence>
<dbReference type="Gene3D" id="3.40.50.720">
    <property type="entry name" value="NAD(P)-binding Rossmann-like Domain"/>
    <property type="match status" value="1"/>
</dbReference>
<dbReference type="AlphaFoldDB" id="A0A852YMH0"/>
<sequence>MIETAAHVAPPLRIGILGAAAIAPTAIIAPARERDDVIVTAVAAARPGAARTFARTHGVASCHVDYGALLGRDDIDLIYLATAASSHGELTCAALEAGHHVLVEKPAAMTGEEAARMTATARRTGRRVIEAFHYACHPMFHELLATVRGGEIGELVELHAEVHDPRPFTTGSVLHELRLGGGALRHAGCYPVHAMRQLTGAEPTVRSATSTLNASGADIATTAELSFGDVAATLVASFGDDGRVGNRLVAIGTRGRLEAENFIAPHLGASLAVVTADGGRREVAITGGVSYAHQLDAVVRAIRSGEALRTEGPDIVANAAAIEAILDAVGINAG</sequence>
<evidence type="ECO:0000256" key="1">
    <source>
        <dbReference type="ARBA" id="ARBA00010928"/>
    </source>
</evidence>
<dbReference type="PANTHER" id="PTHR22604:SF105">
    <property type="entry name" value="TRANS-1,2-DIHYDROBENZENE-1,2-DIOL DEHYDROGENASE"/>
    <property type="match status" value="1"/>
</dbReference>
<organism evidence="6 7">
    <name type="scientific">Schumannella luteola</name>
    <dbReference type="NCBI Taxonomy" id="472059"/>
    <lineage>
        <taxon>Bacteria</taxon>
        <taxon>Bacillati</taxon>
        <taxon>Actinomycetota</taxon>
        <taxon>Actinomycetes</taxon>
        <taxon>Micrococcales</taxon>
        <taxon>Microbacteriaceae</taxon>
        <taxon>Schumannella</taxon>
    </lineage>
</organism>
<dbReference type="SUPFAM" id="SSF51735">
    <property type="entry name" value="NAD(P)-binding Rossmann-fold domains"/>
    <property type="match status" value="1"/>
</dbReference>
<keyword evidence="2" id="KW-0560">Oxidoreductase</keyword>
<feature type="domain" description="Gfo/Idh/MocA-like oxidoreductase N-terminal" evidence="4">
    <location>
        <begin position="12"/>
        <end position="130"/>
    </location>
</feature>
<dbReference type="PANTHER" id="PTHR22604">
    <property type="entry name" value="OXIDOREDUCTASES"/>
    <property type="match status" value="1"/>
</dbReference>
<dbReference type="InterPro" id="IPR036291">
    <property type="entry name" value="NAD(P)-bd_dom_sf"/>
</dbReference>
<dbReference type="Proteomes" id="UP000553888">
    <property type="component" value="Unassembled WGS sequence"/>
</dbReference>
<dbReference type="InterPro" id="IPR000683">
    <property type="entry name" value="Gfo/Idh/MocA-like_OxRdtase_N"/>
</dbReference>
<dbReference type="Pfam" id="PF01408">
    <property type="entry name" value="GFO_IDH_MocA"/>
    <property type="match status" value="1"/>
</dbReference>
<dbReference type="EMBL" id="JACBZY010000001">
    <property type="protein sequence ID" value="NYG98425.1"/>
    <property type="molecule type" value="Genomic_DNA"/>
</dbReference>
<accession>A0A852YMH0</accession>
<reference evidence="6 7" key="1">
    <citation type="submission" date="2020-07" db="EMBL/GenBank/DDBJ databases">
        <title>Sequencing the genomes of 1000 actinobacteria strains.</title>
        <authorList>
            <person name="Klenk H.-P."/>
        </authorList>
    </citation>
    <scope>NUCLEOTIDE SEQUENCE [LARGE SCALE GENOMIC DNA]</scope>
    <source>
        <strain evidence="6 7">DSM 23141</strain>
    </source>
</reference>
<dbReference type="GO" id="GO:0016491">
    <property type="term" value="F:oxidoreductase activity"/>
    <property type="evidence" value="ECO:0007669"/>
    <property type="project" value="UniProtKB-KW"/>
</dbReference>
<protein>
    <submittedName>
        <fullName evidence="6">Putative dehydrogenase</fullName>
    </submittedName>
</protein>
<comment type="similarity">
    <text evidence="1">Belongs to the Gfo/Idh/MocA family.</text>
</comment>